<dbReference type="InterPro" id="IPR010093">
    <property type="entry name" value="SinI_DNA-bd"/>
</dbReference>
<dbReference type="PANTHER" id="PTHR44591">
    <property type="entry name" value="STRESS RESPONSE REGULATOR PROTEIN 1"/>
    <property type="match status" value="1"/>
</dbReference>
<dbReference type="RefSeq" id="WP_310347303.1">
    <property type="nucleotide sequence ID" value="NZ_JAVDXQ010000005.1"/>
</dbReference>
<keyword evidence="5" id="KW-1185">Reference proteome</keyword>
<dbReference type="InterPro" id="IPR041657">
    <property type="entry name" value="HTH_17"/>
</dbReference>
<dbReference type="Pfam" id="PF00072">
    <property type="entry name" value="Response_reg"/>
    <property type="match status" value="1"/>
</dbReference>
<sequence>MNETLTSSEAARICGVSFRTVIRWIERNELQGYRLPGRGDYRVLATELRRFMSLHGIPEPEDMPGQPKRILVVDDEAAMASAIRRTLRRDGFEVATASDGFLAGSMLHIFKPHLMTLDIHMPGIDGFGVLRFLREQPPPFPLKVLVVSGESEPRLRQALELGAHGALAKPFENEELRQAVARILGEAPRAGRTGADKEP</sequence>
<protein>
    <submittedName>
        <fullName evidence="4">Excisionase family DNA binding protein</fullName>
    </submittedName>
</protein>
<dbReference type="CDD" id="cd00156">
    <property type="entry name" value="REC"/>
    <property type="match status" value="1"/>
</dbReference>
<proteinExistence type="predicted"/>
<dbReference type="SUPFAM" id="SSF46955">
    <property type="entry name" value="Putative DNA-binding domain"/>
    <property type="match status" value="1"/>
</dbReference>
<evidence type="ECO:0000256" key="2">
    <source>
        <dbReference type="PROSITE-ProRule" id="PRU00169"/>
    </source>
</evidence>
<dbReference type="NCBIfam" id="TIGR01764">
    <property type="entry name" value="excise"/>
    <property type="match status" value="1"/>
</dbReference>
<name>A0ABU1ZF60_9BURK</name>
<evidence type="ECO:0000313" key="4">
    <source>
        <dbReference type="EMBL" id="MDR7298296.1"/>
    </source>
</evidence>
<dbReference type="InterPro" id="IPR011006">
    <property type="entry name" value="CheY-like_superfamily"/>
</dbReference>
<dbReference type="PANTHER" id="PTHR44591:SF3">
    <property type="entry name" value="RESPONSE REGULATORY DOMAIN-CONTAINING PROTEIN"/>
    <property type="match status" value="1"/>
</dbReference>
<feature type="domain" description="Response regulatory" evidence="3">
    <location>
        <begin position="69"/>
        <end position="184"/>
    </location>
</feature>
<dbReference type="InterPro" id="IPR050595">
    <property type="entry name" value="Bact_response_regulator"/>
</dbReference>
<reference evidence="4 5" key="1">
    <citation type="submission" date="2023-07" db="EMBL/GenBank/DDBJ databases">
        <title>Sorghum-associated microbial communities from plants grown in Nebraska, USA.</title>
        <authorList>
            <person name="Schachtman D."/>
        </authorList>
    </citation>
    <scope>NUCLEOTIDE SEQUENCE [LARGE SCALE GENOMIC DNA]</scope>
    <source>
        <strain evidence="4 5">BE310</strain>
    </source>
</reference>
<organism evidence="4 5">
    <name type="scientific">Pelomonas aquatica</name>
    <dbReference type="NCBI Taxonomy" id="431058"/>
    <lineage>
        <taxon>Bacteria</taxon>
        <taxon>Pseudomonadati</taxon>
        <taxon>Pseudomonadota</taxon>
        <taxon>Betaproteobacteria</taxon>
        <taxon>Burkholderiales</taxon>
        <taxon>Sphaerotilaceae</taxon>
        <taxon>Roseateles</taxon>
    </lineage>
</organism>
<dbReference type="InterPro" id="IPR009061">
    <property type="entry name" value="DNA-bd_dom_put_sf"/>
</dbReference>
<dbReference type="SUPFAM" id="SSF52172">
    <property type="entry name" value="CheY-like"/>
    <property type="match status" value="1"/>
</dbReference>
<dbReference type="Proteomes" id="UP001180536">
    <property type="component" value="Unassembled WGS sequence"/>
</dbReference>
<comment type="caution">
    <text evidence="4">The sequence shown here is derived from an EMBL/GenBank/DDBJ whole genome shotgun (WGS) entry which is preliminary data.</text>
</comment>
<evidence type="ECO:0000256" key="1">
    <source>
        <dbReference type="ARBA" id="ARBA00022553"/>
    </source>
</evidence>
<feature type="modified residue" description="4-aspartylphosphate" evidence="2">
    <location>
        <position position="118"/>
    </location>
</feature>
<evidence type="ECO:0000313" key="5">
    <source>
        <dbReference type="Proteomes" id="UP001180536"/>
    </source>
</evidence>
<accession>A0ABU1ZF60</accession>
<dbReference type="EMBL" id="JAVDXQ010000005">
    <property type="protein sequence ID" value="MDR7298296.1"/>
    <property type="molecule type" value="Genomic_DNA"/>
</dbReference>
<dbReference type="SMART" id="SM00448">
    <property type="entry name" value="REC"/>
    <property type="match status" value="1"/>
</dbReference>
<evidence type="ECO:0000259" key="3">
    <source>
        <dbReference type="PROSITE" id="PS50110"/>
    </source>
</evidence>
<keyword evidence="1 2" id="KW-0597">Phosphoprotein</keyword>
<gene>
    <name evidence="4" type="ORF">J2X16_003659</name>
</gene>
<dbReference type="Gene3D" id="3.40.50.2300">
    <property type="match status" value="1"/>
</dbReference>
<dbReference type="InterPro" id="IPR001789">
    <property type="entry name" value="Sig_transdc_resp-reg_receiver"/>
</dbReference>
<dbReference type="PROSITE" id="PS50110">
    <property type="entry name" value="RESPONSE_REGULATORY"/>
    <property type="match status" value="1"/>
</dbReference>
<dbReference type="Pfam" id="PF12728">
    <property type="entry name" value="HTH_17"/>
    <property type="match status" value="1"/>
</dbReference>